<name>A0A6B0STS9_9EURY</name>
<dbReference type="RefSeq" id="WP_159526483.1">
    <property type="nucleotide sequence ID" value="NZ_WUUU01000075.1"/>
</dbReference>
<proteinExistence type="predicted"/>
<dbReference type="PANTHER" id="PTHR34236:SF1">
    <property type="entry name" value="DIMETHYL SULFOXIDE REDUCTASE TRANSCRIPTIONAL ACTIVATOR"/>
    <property type="match status" value="1"/>
</dbReference>
<sequence length="212" mass="22871">MREAVLGVSDSELDTLGIGELVALAREAGIQDFETVACEGDSAVVQVEVQRAIDEARIDALDYVRDYERTETSDGTERYVISYATPKFDDEMAAVAAALVGDCDPDLRDDGAALSLVGPQAAIRDAVGEYASAGADVDLERLGEYEGNDDPLGDLTDRQREVLETAFEAGYYEVPRQASTDAVAAELDVDNSTVAEHLQRAERNLLSHHLSD</sequence>
<dbReference type="AlphaFoldDB" id="A0A6B0STS9"/>
<reference evidence="4 5" key="1">
    <citation type="submission" date="2019-12" db="EMBL/GenBank/DDBJ databases">
        <title>Isolation and characterization of three novel carbon monoxide-oxidizing members of Halobacteria from salione crusts and soils.</title>
        <authorList>
            <person name="Myers M.R."/>
            <person name="King G.M."/>
        </authorList>
    </citation>
    <scope>NUCLEOTIDE SEQUENCE [LARGE SCALE GENOMIC DNA]</scope>
    <source>
        <strain evidence="4 5">PCN9</strain>
    </source>
</reference>
<dbReference type="Pfam" id="PF04967">
    <property type="entry name" value="HTH_10"/>
    <property type="match status" value="1"/>
</dbReference>
<gene>
    <name evidence="4" type="ORF">GRX66_10330</name>
</gene>
<evidence type="ECO:0000313" key="4">
    <source>
        <dbReference type="EMBL" id="MXR20979.1"/>
    </source>
</evidence>
<dbReference type="Proteomes" id="UP000471521">
    <property type="component" value="Unassembled WGS sequence"/>
</dbReference>
<evidence type="ECO:0000259" key="3">
    <source>
        <dbReference type="Pfam" id="PF04967"/>
    </source>
</evidence>
<protein>
    <submittedName>
        <fullName evidence="4">Helix-turn-helix domain-containing protein</fullName>
    </submittedName>
</protein>
<dbReference type="InterPro" id="IPR036388">
    <property type="entry name" value="WH-like_DNA-bd_sf"/>
</dbReference>
<dbReference type="OrthoDB" id="51502at2157"/>
<dbReference type="InterPro" id="IPR007050">
    <property type="entry name" value="HTH_bacterioopsin"/>
</dbReference>
<accession>A0A6B0STS9</accession>
<evidence type="ECO:0000313" key="5">
    <source>
        <dbReference type="Proteomes" id="UP000471521"/>
    </source>
</evidence>
<evidence type="ECO:0000256" key="1">
    <source>
        <dbReference type="ARBA" id="ARBA00023015"/>
    </source>
</evidence>
<organism evidence="4 5">
    <name type="scientific">Halobacterium bonnevillei</name>
    <dbReference type="NCBI Taxonomy" id="2692200"/>
    <lineage>
        <taxon>Archaea</taxon>
        <taxon>Methanobacteriati</taxon>
        <taxon>Methanobacteriota</taxon>
        <taxon>Stenosarchaea group</taxon>
        <taxon>Halobacteria</taxon>
        <taxon>Halobacteriales</taxon>
        <taxon>Halobacteriaceae</taxon>
        <taxon>Halobacterium</taxon>
    </lineage>
</organism>
<keyword evidence="1" id="KW-0805">Transcription regulation</keyword>
<evidence type="ECO:0000256" key="2">
    <source>
        <dbReference type="ARBA" id="ARBA00023163"/>
    </source>
</evidence>
<keyword evidence="2" id="KW-0804">Transcription</keyword>
<dbReference type="Gene3D" id="1.10.10.10">
    <property type="entry name" value="Winged helix-like DNA-binding domain superfamily/Winged helix DNA-binding domain"/>
    <property type="match status" value="1"/>
</dbReference>
<dbReference type="EMBL" id="WUUU01000075">
    <property type="protein sequence ID" value="MXR20979.1"/>
    <property type="molecule type" value="Genomic_DNA"/>
</dbReference>
<feature type="domain" description="HTH bat-type" evidence="3">
    <location>
        <begin position="155"/>
        <end position="206"/>
    </location>
</feature>
<comment type="caution">
    <text evidence="4">The sequence shown here is derived from an EMBL/GenBank/DDBJ whole genome shotgun (WGS) entry which is preliminary data.</text>
</comment>
<dbReference type="PANTHER" id="PTHR34236">
    <property type="entry name" value="DIMETHYL SULFOXIDE REDUCTASE TRANSCRIPTIONAL ACTIVATOR"/>
    <property type="match status" value="1"/>
</dbReference>
<keyword evidence="5" id="KW-1185">Reference proteome</keyword>